<dbReference type="PROSITE" id="PS50943">
    <property type="entry name" value="HTH_CROC1"/>
    <property type="match status" value="1"/>
</dbReference>
<dbReference type="EMBL" id="CP091196">
    <property type="protein sequence ID" value="UQS27570.1"/>
    <property type="molecule type" value="Genomic_DNA"/>
</dbReference>
<evidence type="ECO:0000313" key="3">
    <source>
        <dbReference type="Proteomes" id="UP000830158"/>
    </source>
</evidence>
<organism evidence="2 3">
    <name type="scientific">Amycolatopsis thermalba</name>
    <dbReference type="NCBI Taxonomy" id="944492"/>
    <lineage>
        <taxon>Bacteria</taxon>
        <taxon>Bacillati</taxon>
        <taxon>Actinomycetota</taxon>
        <taxon>Actinomycetes</taxon>
        <taxon>Pseudonocardiales</taxon>
        <taxon>Pseudonocardiaceae</taxon>
        <taxon>Amycolatopsis</taxon>
    </lineage>
</organism>
<protein>
    <submittedName>
        <fullName evidence="2">Helix-turn-helix domain-containing protein</fullName>
    </submittedName>
</protein>
<sequence>MEIEAVIGANIAETREQRGVTQGELGKQLGHYLEKDWSRQMVWAAERGKRAFTAVELVAFAHVLGVGVDQLLTPGVEVRGIDMPSGATISRSELFEATLPSEPVREVFHDMQQALADLVEGLSNAQERAGSLSVQIDQARRLTGKEEK</sequence>
<proteinExistence type="predicted"/>
<dbReference type="SUPFAM" id="SSF47413">
    <property type="entry name" value="lambda repressor-like DNA-binding domains"/>
    <property type="match status" value="1"/>
</dbReference>
<dbReference type="SMART" id="SM00530">
    <property type="entry name" value="HTH_XRE"/>
    <property type="match status" value="1"/>
</dbReference>
<dbReference type="Gene3D" id="1.10.260.40">
    <property type="entry name" value="lambda repressor-like DNA-binding domains"/>
    <property type="match status" value="1"/>
</dbReference>
<dbReference type="Pfam" id="PF13560">
    <property type="entry name" value="HTH_31"/>
    <property type="match status" value="1"/>
</dbReference>
<dbReference type="RefSeq" id="WP_162831065.1">
    <property type="nucleotide sequence ID" value="NZ_CP091196.1"/>
</dbReference>
<dbReference type="InterPro" id="IPR001387">
    <property type="entry name" value="Cro/C1-type_HTH"/>
</dbReference>
<gene>
    <name evidence="2" type="ORF">L1857_34625</name>
</gene>
<name>A0ABY4P5E1_9PSEU</name>
<evidence type="ECO:0000313" key="2">
    <source>
        <dbReference type="EMBL" id="UQS27570.1"/>
    </source>
</evidence>
<accession>A0ABY4P5E1</accession>
<dbReference type="InterPro" id="IPR010982">
    <property type="entry name" value="Lambda_DNA-bd_dom_sf"/>
</dbReference>
<evidence type="ECO:0000259" key="1">
    <source>
        <dbReference type="PROSITE" id="PS50943"/>
    </source>
</evidence>
<reference evidence="2" key="1">
    <citation type="submission" date="2022-01" db="EMBL/GenBank/DDBJ databases">
        <title>PSI-footprinting approach for the identification of protein synthesis inhibitor producers.</title>
        <authorList>
            <person name="Handel F."/>
            <person name="Kulik A."/>
            <person name="Wex K.W."/>
            <person name="Berscheid A."/>
            <person name="Saur J.S."/>
            <person name="Winkler A."/>
            <person name="Wibberg D."/>
            <person name="Kalinowski J."/>
            <person name="Broetz-Oesterhelt H."/>
            <person name="Mast Y."/>
        </authorList>
    </citation>
    <scope>NUCLEOTIDE SEQUENCE</scope>
    <source>
        <strain evidence="2">KNN 49.3e</strain>
    </source>
</reference>
<dbReference type="Proteomes" id="UP000830158">
    <property type="component" value="Chromosome"/>
</dbReference>
<feature type="domain" description="HTH cro/C1-type" evidence="1">
    <location>
        <begin position="11"/>
        <end position="71"/>
    </location>
</feature>
<keyword evidence="3" id="KW-1185">Reference proteome</keyword>
<dbReference type="CDD" id="cd00093">
    <property type="entry name" value="HTH_XRE"/>
    <property type="match status" value="1"/>
</dbReference>